<evidence type="ECO:0000256" key="4">
    <source>
        <dbReference type="RuleBase" id="RU003719"/>
    </source>
</evidence>
<sequence>MEILFTFVPKEDQQQRLKAEFPKIEFYFLYKDKTRLASADVIVTYGEDLTAEDIDAAKNVQWLMVASAGIEKLPHQAIKNRDITVSNVKGIHKIPMAESVLAHLLSLERSLPLIYQNQRNQDWNRRVGSVELKDSTALILGPGAIGSEIGRLLQAFGVKTIGCNRSGTQSPHMDEMISFEAILEKLSQADYVISILPSTTETKYLLKEEHFKAMKKTAIFMNFGRGDLVADAVLLNALQKEEIASAVLDVFEQEPLPEDHLYWTMDNVVVSPHISSKSSKYVERTLDIFIPNLKKWLVNRTVPTNLVDMEKGY</sequence>
<name>A0ABM5WY95_9BACL</name>
<accession>A0ABM5WY95</accession>
<organism evidence="7 8">
    <name type="scientific">Planococcus kocurii</name>
    <dbReference type="NCBI Taxonomy" id="1374"/>
    <lineage>
        <taxon>Bacteria</taxon>
        <taxon>Bacillati</taxon>
        <taxon>Bacillota</taxon>
        <taxon>Bacilli</taxon>
        <taxon>Bacillales</taxon>
        <taxon>Caryophanaceae</taxon>
        <taxon>Planococcus</taxon>
    </lineage>
</organism>
<keyword evidence="2 4" id="KW-0560">Oxidoreductase</keyword>
<evidence type="ECO:0000313" key="7">
    <source>
        <dbReference type="EMBL" id="ALS79344.1"/>
    </source>
</evidence>
<dbReference type="Pfam" id="PF02826">
    <property type="entry name" value="2-Hacid_dh_C"/>
    <property type="match status" value="1"/>
</dbReference>
<dbReference type="PANTHER" id="PTHR43333">
    <property type="entry name" value="2-HACID_DH_C DOMAIN-CONTAINING PROTEIN"/>
    <property type="match status" value="1"/>
</dbReference>
<dbReference type="Pfam" id="PF00389">
    <property type="entry name" value="2-Hacid_dh"/>
    <property type="match status" value="1"/>
</dbReference>
<dbReference type="Proteomes" id="UP000065533">
    <property type="component" value="Chromosome"/>
</dbReference>
<comment type="similarity">
    <text evidence="1 4">Belongs to the D-isomer specific 2-hydroxyacid dehydrogenase family.</text>
</comment>
<dbReference type="CDD" id="cd05300">
    <property type="entry name" value="2-Hacid_dh_1"/>
    <property type="match status" value="1"/>
</dbReference>
<proteinExistence type="inferred from homology"/>
<dbReference type="SUPFAM" id="SSF52283">
    <property type="entry name" value="Formate/glycerate dehydrogenase catalytic domain-like"/>
    <property type="match status" value="1"/>
</dbReference>
<protein>
    <submittedName>
        <fullName evidence="7">3-phosphoglycerate dehydrogenase</fullName>
    </submittedName>
</protein>
<dbReference type="InterPro" id="IPR006140">
    <property type="entry name" value="D-isomer_DH_NAD-bd"/>
</dbReference>
<dbReference type="RefSeq" id="WP_058385993.1">
    <property type="nucleotide sequence ID" value="NZ_CP013661.2"/>
</dbReference>
<reference evidence="7" key="1">
    <citation type="submission" date="2016-01" db="EMBL/GenBank/DDBJ databases">
        <title>Complete genome of Planococcus kocurri type strain.</title>
        <authorList>
            <person name="See-Too W.S."/>
        </authorList>
    </citation>
    <scope>NUCLEOTIDE SEQUENCE [LARGE SCALE GENOMIC DNA]</scope>
    <source>
        <strain evidence="7">ATCC 43650</strain>
    </source>
</reference>
<evidence type="ECO:0000256" key="3">
    <source>
        <dbReference type="ARBA" id="ARBA00023027"/>
    </source>
</evidence>
<feature type="domain" description="D-isomer specific 2-hydroxyacid dehydrogenase NAD-binding" evidence="6">
    <location>
        <begin position="101"/>
        <end position="275"/>
    </location>
</feature>
<dbReference type="PANTHER" id="PTHR43333:SF1">
    <property type="entry name" value="D-ISOMER SPECIFIC 2-HYDROXYACID DEHYDROGENASE NAD-BINDING DOMAIN-CONTAINING PROTEIN"/>
    <property type="match status" value="1"/>
</dbReference>
<dbReference type="InterPro" id="IPR006139">
    <property type="entry name" value="D-isomer_2_OHA_DH_cat_dom"/>
</dbReference>
<dbReference type="EMBL" id="CP013661">
    <property type="protein sequence ID" value="ALS79344.1"/>
    <property type="molecule type" value="Genomic_DNA"/>
</dbReference>
<evidence type="ECO:0000256" key="2">
    <source>
        <dbReference type="ARBA" id="ARBA00023002"/>
    </source>
</evidence>
<keyword evidence="3" id="KW-0520">NAD</keyword>
<evidence type="ECO:0000259" key="5">
    <source>
        <dbReference type="Pfam" id="PF00389"/>
    </source>
</evidence>
<keyword evidence="8" id="KW-1185">Reference proteome</keyword>
<gene>
    <name evidence="7" type="ORF">AUO94_12225</name>
</gene>
<evidence type="ECO:0000313" key="8">
    <source>
        <dbReference type="Proteomes" id="UP000065533"/>
    </source>
</evidence>
<evidence type="ECO:0000256" key="1">
    <source>
        <dbReference type="ARBA" id="ARBA00005854"/>
    </source>
</evidence>
<dbReference type="InterPro" id="IPR036291">
    <property type="entry name" value="NAD(P)-bd_dom_sf"/>
</dbReference>
<dbReference type="Gene3D" id="3.40.50.720">
    <property type="entry name" value="NAD(P)-binding Rossmann-like Domain"/>
    <property type="match status" value="2"/>
</dbReference>
<dbReference type="SUPFAM" id="SSF51735">
    <property type="entry name" value="NAD(P)-binding Rossmann-fold domains"/>
    <property type="match status" value="1"/>
</dbReference>
<evidence type="ECO:0000259" key="6">
    <source>
        <dbReference type="Pfam" id="PF02826"/>
    </source>
</evidence>
<feature type="domain" description="D-isomer specific 2-hydroxyacid dehydrogenase catalytic" evidence="5">
    <location>
        <begin position="10"/>
        <end position="304"/>
    </location>
</feature>